<dbReference type="AlphaFoldDB" id="A0A3L8E040"/>
<organism evidence="1">
    <name type="scientific">Ooceraea biroi</name>
    <name type="common">Clonal raider ant</name>
    <name type="synonym">Cerapachys biroi</name>
    <dbReference type="NCBI Taxonomy" id="2015173"/>
    <lineage>
        <taxon>Eukaryota</taxon>
        <taxon>Metazoa</taxon>
        <taxon>Ecdysozoa</taxon>
        <taxon>Arthropoda</taxon>
        <taxon>Hexapoda</taxon>
        <taxon>Insecta</taxon>
        <taxon>Pterygota</taxon>
        <taxon>Neoptera</taxon>
        <taxon>Endopterygota</taxon>
        <taxon>Hymenoptera</taxon>
        <taxon>Apocrita</taxon>
        <taxon>Aculeata</taxon>
        <taxon>Formicoidea</taxon>
        <taxon>Formicidae</taxon>
        <taxon>Dorylinae</taxon>
        <taxon>Ooceraea</taxon>
    </lineage>
</organism>
<dbReference type="Proteomes" id="UP000279307">
    <property type="component" value="Chromosome 2"/>
</dbReference>
<comment type="caution">
    <text evidence="1">The sequence shown here is derived from an EMBL/GenBank/DDBJ whole genome shotgun (WGS) entry which is preliminary data.</text>
</comment>
<sequence length="111" mass="12797">MYVFLHNGQMKQGDFVTRNSFHRANVTEIREHIEVELALVTHSVGILPAEVTCQAVEVATPESGRVPFELLPRNGRSLVLEALFSKRINSRRNPHLNIHVRYCRNNIFIYL</sequence>
<accession>A0A3L8E040</accession>
<protein>
    <submittedName>
        <fullName evidence="1">Uncharacterized protein</fullName>
    </submittedName>
</protein>
<dbReference type="EMBL" id="QOIP01000002">
    <property type="protein sequence ID" value="RLU26081.1"/>
    <property type="molecule type" value="Genomic_DNA"/>
</dbReference>
<reference evidence="1" key="2">
    <citation type="submission" date="2018-07" db="EMBL/GenBank/DDBJ databases">
        <authorList>
            <person name="Mckenzie S.K."/>
            <person name="Kronauer D.J.C."/>
        </authorList>
    </citation>
    <scope>NUCLEOTIDE SEQUENCE</scope>
    <source>
        <strain evidence="1">Clonal line C1</strain>
    </source>
</reference>
<evidence type="ECO:0000313" key="1">
    <source>
        <dbReference type="EMBL" id="RLU26081.1"/>
    </source>
</evidence>
<reference evidence="1" key="1">
    <citation type="journal article" date="2018" name="Genome Res.">
        <title>The genomic architecture and molecular evolution of ant odorant receptors.</title>
        <authorList>
            <person name="McKenzie S.K."/>
            <person name="Kronauer D.J.C."/>
        </authorList>
    </citation>
    <scope>NUCLEOTIDE SEQUENCE [LARGE SCALE GENOMIC DNA]</scope>
    <source>
        <strain evidence="1">Clonal line C1</strain>
    </source>
</reference>
<gene>
    <name evidence="1" type="ORF">DMN91_002244</name>
</gene>
<proteinExistence type="predicted"/>
<name>A0A3L8E040_OOCBI</name>